<evidence type="ECO:0000313" key="1">
    <source>
        <dbReference type="EMBL" id="KKN74256.1"/>
    </source>
</evidence>
<reference evidence="1" key="1">
    <citation type="journal article" date="2015" name="Nature">
        <title>Complex archaea that bridge the gap between prokaryotes and eukaryotes.</title>
        <authorList>
            <person name="Spang A."/>
            <person name="Saw J.H."/>
            <person name="Jorgensen S.L."/>
            <person name="Zaremba-Niedzwiedzka K."/>
            <person name="Martijn J."/>
            <person name="Lind A.E."/>
            <person name="van Eijk R."/>
            <person name="Schleper C."/>
            <person name="Guy L."/>
            <person name="Ettema T.J."/>
        </authorList>
    </citation>
    <scope>NUCLEOTIDE SEQUENCE</scope>
</reference>
<comment type="caution">
    <text evidence="1">The sequence shown here is derived from an EMBL/GenBank/DDBJ whole genome shotgun (WGS) entry which is preliminary data.</text>
</comment>
<organism evidence="1">
    <name type="scientific">marine sediment metagenome</name>
    <dbReference type="NCBI Taxonomy" id="412755"/>
    <lineage>
        <taxon>unclassified sequences</taxon>
        <taxon>metagenomes</taxon>
        <taxon>ecological metagenomes</taxon>
    </lineage>
</organism>
<sequence>MANKYEVLIDEWTKGAKTLRDKGTNAKSQHPKVAKQIGVAVSMLEECLKELKQVHENQETKTQSA</sequence>
<dbReference type="AlphaFoldDB" id="A0A0F9VL70"/>
<protein>
    <submittedName>
        <fullName evidence="1">Uncharacterized protein</fullName>
    </submittedName>
</protein>
<proteinExistence type="predicted"/>
<dbReference type="EMBL" id="LAZR01000329">
    <property type="protein sequence ID" value="KKN74256.1"/>
    <property type="molecule type" value="Genomic_DNA"/>
</dbReference>
<gene>
    <name evidence="1" type="ORF">LCGC14_0391950</name>
</gene>
<accession>A0A0F9VL70</accession>
<name>A0A0F9VL70_9ZZZZ</name>